<dbReference type="Proteomes" id="UP000314985">
    <property type="component" value="Chromosome 5"/>
</dbReference>
<proteinExistence type="predicted"/>
<evidence type="ECO:0000256" key="4">
    <source>
        <dbReference type="ARBA" id="ARBA00022968"/>
    </source>
</evidence>
<reference evidence="10" key="2">
    <citation type="submission" date="2025-05" db="UniProtKB">
        <authorList>
            <consortium name="Ensembl"/>
        </authorList>
    </citation>
    <scope>IDENTIFICATION</scope>
</reference>
<evidence type="ECO:0000256" key="7">
    <source>
        <dbReference type="ARBA" id="ARBA00023180"/>
    </source>
</evidence>
<dbReference type="InterPro" id="IPR001304">
    <property type="entry name" value="C-type_lectin-like"/>
</dbReference>
<dbReference type="GO" id="GO:0030246">
    <property type="term" value="F:carbohydrate binding"/>
    <property type="evidence" value="ECO:0007669"/>
    <property type="project" value="UniProtKB-KW"/>
</dbReference>
<comment type="subcellular location">
    <subcellularLocation>
        <location evidence="1">Membrane</location>
        <topology evidence="1">Single-pass type II membrane protein</topology>
    </subcellularLocation>
</comment>
<keyword evidence="2 8" id="KW-0812">Transmembrane</keyword>
<dbReference type="InterPro" id="IPR033992">
    <property type="entry name" value="NKR-like_CTLD"/>
</dbReference>
<protein>
    <submittedName>
        <fullName evidence="10">Natural killer cells antigen CD94-like</fullName>
    </submittedName>
</protein>
<keyword evidence="6 8" id="KW-0472">Membrane</keyword>
<dbReference type="Ensembl" id="ENSSSCT00070042655.1">
    <property type="protein sequence ID" value="ENSSSCP00070035878.1"/>
    <property type="gene ID" value="ENSSSCG00070021452.1"/>
</dbReference>
<evidence type="ECO:0000256" key="8">
    <source>
        <dbReference type="SAM" id="Phobius"/>
    </source>
</evidence>
<keyword evidence="7" id="KW-0325">Glycoprotein</keyword>
<organism evidence="10 11">
    <name type="scientific">Sus scrofa</name>
    <name type="common">Pig</name>
    <dbReference type="NCBI Taxonomy" id="9823"/>
    <lineage>
        <taxon>Eukaryota</taxon>
        <taxon>Metazoa</taxon>
        <taxon>Chordata</taxon>
        <taxon>Craniata</taxon>
        <taxon>Vertebrata</taxon>
        <taxon>Euteleostomi</taxon>
        <taxon>Mammalia</taxon>
        <taxon>Eutheria</taxon>
        <taxon>Laurasiatheria</taxon>
        <taxon>Artiodactyla</taxon>
        <taxon>Suina</taxon>
        <taxon>Suidae</taxon>
        <taxon>Sus</taxon>
    </lineage>
</organism>
<dbReference type="InterPro" id="IPR050919">
    <property type="entry name" value="NKG2/CD94_NK_receptors"/>
</dbReference>
<evidence type="ECO:0000256" key="2">
    <source>
        <dbReference type="ARBA" id="ARBA00022692"/>
    </source>
</evidence>
<evidence type="ECO:0000256" key="1">
    <source>
        <dbReference type="ARBA" id="ARBA00004606"/>
    </source>
</evidence>
<evidence type="ECO:0000313" key="11">
    <source>
        <dbReference type="Proteomes" id="UP000314985"/>
    </source>
</evidence>
<dbReference type="GO" id="GO:0016020">
    <property type="term" value="C:membrane"/>
    <property type="evidence" value="ECO:0007669"/>
    <property type="project" value="UniProtKB-SubCell"/>
</dbReference>
<name>A0A4X1V522_PIG</name>
<dbReference type="SMART" id="SM00034">
    <property type="entry name" value="CLECT"/>
    <property type="match status" value="1"/>
</dbReference>
<dbReference type="PANTHER" id="PTHR22800:SF250">
    <property type="entry name" value="KILLER CELL LECTIN-LIKE RECEPTOR SUBFAMILY I MEMBER 1"/>
    <property type="match status" value="1"/>
</dbReference>
<dbReference type="Proteomes" id="UP000694728">
    <property type="component" value="Unplaced"/>
</dbReference>
<gene>
    <name evidence="10" type="primary">LOC102165642</name>
</gene>
<dbReference type="SUPFAM" id="SSF56436">
    <property type="entry name" value="C-type lectin-like"/>
    <property type="match status" value="1"/>
</dbReference>
<keyword evidence="3" id="KW-0430">Lectin</keyword>
<evidence type="ECO:0000313" key="10">
    <source>
        <dbReference type="Ensembl" id="ENSSSCP00070035878.1"/>
    </source>
</evidence>
<evidence type="ECO:0000256" key="5">
    <source>
        <dbReference type="ARBA" id="ARBA00022989"/>
    </source>
</evidence>
<evidence type="ECO:0000259" key="9">
    <source>
        <dbReference type="PROSITE" id="PS50041"/>
    </source>
</evidence>
<sequence>MLTNKQNKDVVNKQELTYTELKMSKSQQKQKTPKKNQSNVISCEQVTYMEIKFPRTSHLQRRKQLFRKNRKVLDHQSTAWQVVTASLGILCVALMTTVGVLLANLFSSREDQNQKISPVPTLSSEDDKCSYDLCSTDWIGFGNSYYCLFNKPKTWAESHVACAELNSHLLKLDIKEELEITSTLEMKGWIGLKINETNEFWLWEDGTAVNESLSEFLKMGDYGCAYKEGNYIYSDNCSSGKSYVCEFSM</sequence>
<feature type="domain" description="C-type lectin" evidence="9">
    <location>
        <begin position="141"/>
        <end position="246"/>
    </location>
</feature>
<feature type="transmembrane region" description="Helical" evidence="8">
    <location>
        <begin position="79"/>
        <end position="106"/>
    </location>
</feature>
<dbReference type="PANTHER" id="PTHR22800">
    <property type="entry name" value="C-TYPE LECTIN PROTEINS"/>
    <property type="match status" value="1"/>
</dbReference>
<dbReference type="Pfam" id="PF00059">
    <property type="entry name" value="Lectin_C"/>
    <property type="match status" value="1"/>
</dbReference>
<dbReference type="PROSITE" id="PS50041">
    <property type="entry name" value="C_TYPE_LECTIN_2"/>
    <property type="match status" value="1"/>
</dbReference>
<dbReference type="InterPro" id="IPR016186">
    <property type="entry name" value="C-type_lectin-like/link_sf"/>
</dbReference>
<reference evidence="10 11" key="1">
    <citation type="submission" date="2017-08" db="EMBL/GenBank/DDBJ databases">
        <title>USMARCv1.0.</title>
        <authorList>
            <person name="Hannum G.I."/>
            <person name="Koren S."/>
            <person name="Schroeder S.G."/>
            <person name="Chin S.C."/>
            <person name="Nonneman D.J."/>
            <person name="Becker S.A."/>
            <person name="Rosen B.D."/>
            <person name="Bickhart D.M."/>
            <person name="Putnam N.H."/>
            <person name="Green R.E."/>
            <person name="Tuggle C.K."/>
            <person name="Liu H."/>
            <person name="Rohrer G.A."/>
            <person name="Warr A."/>
            <person name="Hall R."/>
            <person name="Kim K."/>
            <person name="Hume D.A."/>
            <person name="Talbot R."/>
            <person name="Chow W."/>
            <person name="Howe K."/>
            <person name="Schwartz A.S."/>
            <person name="Watson M."/>
            <person name="Archibald A.L."/>
            <person name="Phillippy A.M."/>
            <person name="Smith T.P.L."/>
        </authorList>
    </citation>
    <scope>NUCLEOTIDE SEQUENCE [LARGE SCALE GENOMIC DNA]</scope>
</reference>
<dbReference type="InterPro" id="IPR016187">
    <property type="entry name" value="CTDL_fold"/>
</dbReference>
<dbReference type="Ensembl" id="ENSSSCT00045053681.1">
    <property type="protein sequence ID" value="ENSSSCP00045037336.1"/>
    <property type="gene ID" value="ENSSSCG00045031500.1"/>
</dbReference>
<dbReference type="AlphaFoldDB" id="A0A4X1V522"/>
<keyword evidence="5 8" id="KW-1133">Transmembrane helix</keyword>
<dbReference type="Gene3D" id="3.10.100.10">
    <property type="entry name" value="Mannose-Binding Protein A, subunit A"/>
    <property type="match status" value="1"/>
</dbReference>
<dbReference type="CDD" id="cd03593">
    <property type="entry name" value="CLECT_NK_receptors_like"/>
    <property type="match status" value="1"/>
</dbReference>
<evidence type="ECO:0000256" key="3">
    <source>
        <dbReference type="ARBA" id="ARBA00022734"/>
    </source>
</evidence>
<accession>A0A4X1V522</accession>
<evidence type="ECO:0000256" key="6">
    <source>
        <dbReference type="ARBA" id="ARBA00023136"/>
    </source>
</evidence>
<keyword evidence="4" id="KW-0735">Signal-anchor</keyword>